<proteinExistence type="predicted"/>
<comment type="caution">
    <text evidence="1">The sequence shown here is derived from an EMBL/GenBank/DDBJ whole genome shotgun (WGS) entry which is preliminary data.</text>
</comment>
<reference evidence="2" key="1">
    <citation type="submission" date="2016-04" db="EMBL/GenBank/DDBJ databases">
        <authorList>
            <person name="Chen L."/>
            <person name="Zhuang W."/>
            <person name="Wang G."/>
        </authorList>
    </citation>
    <scope>NUCLEOTIDE SEQUENCE [LARGE SCALE GENOMIC DNA]</scope>
    <source>
        <strain evidence="2">17621</strain>
    </source>
</reference>
<protein>
    <submittedName>
        <fullName evidence="1">Uncharacterized protein</fullName>
    </submittedName>
</protein>
<dbReference type="AlphaFoldDB" id="A0A1V9F2X3"/>
<gene>
    <name evidence="1" type="ORF">A4H97_23900</name>
</gene>
<keyword evidence="2" id="KW-1185">Reference proteome</keyword>
<evidence type="ECO:0000313" key="2">
    <source>
        <dbReference type="Proteomes" id="UP000192610"/>
    </source>
</evidence>
<accession>A0A1V9F2X3</accession>
<sequence length="283" mass="32661">MKTINHPGWCCEPLRLTPGETQNLHSVLEDFFQTYTLQDVRETLWQWVTKAVLSSNSHPNDDHERNNNLYLYEKLVALVEAAWIMRQGIGQSTKQESQKPVKPINALAAAVLKIPFTKPPRLIERTTSAPIEVIKEVFDQLTLCDLTEDLLPNWLQVALINTQSPYSNGNGRKVLCEFYELLITYVSKLYIMEKSQQFANPSSLFTDFFQQCPIDYVRRELADFLEAGVGYNGAYPNGFTPWQAWMTYNHVLCLIEASYQLYSNQHMQAVTIRLYSPKKHDFV</sequence>
<name>A0A1V9F2X3_9BACT</name>
<dbReference type="EMBL" id="LVXG01000007">
    <property type="protein sequence ID" value="OQP52753.1"/>
    <property type="molecule type" value="Genomic_DNA"/>
</dbReference>
<dbReference type="Proteomes" id="UP000192610">
    <property type="component" value="Unassembled WGS sequence"/>
</dbReference>
<organism evidence="1 2">
    <name type="scientific">Niastella yeongjuensis</name>
    <dbReference type="NCBI Taxonomy" id="354355"/>
    <lineage>
        <taxon>Bacteria</taxon>
        <taxon>Pseudomonadati</taxon>
        <taxon>Bacteroidota</taxon>
        <taxon>Chitinophagia</taxon>
        <taxon>Chitinophagales</taxon>
        <taxon>Chitinophagaceae</taxon>
        <taxon>Niastella</taxon>
    </lineage>
</organism>
<evidence type="ECO:0000313" key="1">
    <source>
        <dbReference type="EMBL" id="OQP52753.1"/>
    </source>
</evidence>
<dbReference type="STRING" id="354355.SAMN05660816_04667"/>